<keyword evidence="1" id="KW-1133">Transmembrane helix</keyword>
<feature type="transmembrane region" description="Helical" evidence="1">
    <location>
        <begin position="130"/>
        <end position="152"/>
    </location>
</feature>
<proteinExistence type="predicted"/>
<protein>
    <submittedName>
        <fullName evidence="2">Zinc metallopeptidase</fullName>
    </submittedName>
</protein>
<dbReference type="Pfam" id="PF04298">
    <property type="entry name" value="Zn_peptidase_2"/>
    <property type="match status" value="1"/>
</dbReference>
<feature type="transmembrane region" description="Helical" evidence="1">
    <location>
        <begin position="12"/>
        <end position="32"/>
    </location>
</feature>
<sequence length="240" mass="26367">MIIPSHKGVKNVFYFDPTFILVLIGLVISMFASSYVQSTYNKYNQVETSRQISGRETARWILDGAGLKHVSIEAIQGNLTDHYSPQEKILRLSDATRDSHSVAAIGVAAHEAGHAIQDAENYVPMRLRGAIVPIVNIAQSASVPILLIGMLFSFNQTLINIGILLFAATFIFQLITLPVEFNASKRAMHIIESEQILVGEEVDQARKVLRAAAMTYVAGAIASFLTVLRLVLLFGGGRRR</sequence>
<name>A0AA43ZS13_9LACT</name>
<organism evidence="2 3">
    <name type="scientific">Atopococcus tabaci</name>
    <dbReference type="NCBI Taxonomy" id="269774"/>
    <lineage>
        <taxon>Bacteria</taxon>
        <taxon>Bacillati</taxon>
        <taxon>Bacillota</taxon>
        <taxon>Bacilli</taxon>
        <taxon>Lactobacillales</taxon>
        <taxon>Carnobacteriaceae</taxon>
        <taxon>Atopococcus</taxon>
    </lineage>
</organism>
<feature type="transmembrane region" description="Helical" evidence="1">
    <location>
        <begin position="213"/>
        <end position="234"/>
    </location>
</feature>
<gene>
    <name evidence="2" type="ORF">Q4F26_03155</name>
</gene>
<evidence type="ECO:0000313" key="3">
    <source>
        <dbReference type="Proteomes" id="UP001171751"/>
    </source>
</evidence>
<dbReference type="EMBL" id="JAUNQW010000009">
    <property type="protein sequence ID" value="MDO5457319.1"/>
    <property type="molecule type" value="Genomic_DNA"/>
</dbReference>
<reference evidence="2" key="1">
    <citation type="submission" date="2023-07" db="EMBL/GenBank/DDBJ databases">
        <title>Between Cages and Wild: Unraveling the Impact of Captivity on Animal Microbiomes and Antimicrobial Resistance.</title>
        <authorList>
            <person name="Schmartz G.P."/>
            <person name="Rehner J."/>
            <person name="Schuff M.J."/>
            <person name="Becker S.L."/>
            <person name="Kravczyk M."/>
            <person name="Gurevich A."/>
            <person name="Francke R."/>
            <person name="Mueller R."/>
            <person name="Keller V."/>
            <person name="Keller A."/>
        </authorList>
    </citation>
    <scope>NUCLEOTIDE SEQUENCE</scope>
    <source>
        <strain evidence="2">S39M_St_73</strain>
    </source>
</reference>
<keyword evidence="3" id="KW-1185">Reference proteome</keyword>
<comment type="caution">
    <text evidence="2">The sequence shown here is derived from an EMBL/GenBank/DDBJ whole genome shotgun (WGS) entry which is preliminary data.</text>
</comment>
<dbReference type="PANTHER" id="PTHR36434:SF1">
    <property type="entry name" value="MEMBRANE PROTEASE YUGP-RELATED"/>
    <property type="match status" value="1"/>
</dbReference>
<keyword evidence="1" id="KW-0472">Membrane</keyword>
<feature type="transmembrane region" description="Helical" evidence="1">
    <location>
        <begin position="158"/>
        <end position="179"/>
    </location>
</feature>
<dbReference type="Proteomes" id="UP001171751">
    <property type="component" value="Unassembled WGS sequence"/>
</dbReference>
<keyword evidence="1" id="KW-0812">Transmembrane</keyword>
<dbReference type="PANTHER" id="PTHR36434">
    <property type="entry name" value="MEMBRANE PROTEASE YUGP-RELATED"/>
    <property type="match status" value="1"/>
</dbReference>
<evidence type="ECO:0000313" key="2">
    <source>
        <dbReference type="EMBL" id="MDO5457319.1"/>
    </source>
</evidence>
<accession>A0AA43ZS13</accession>
<dbReference type="AlphaFoldDB" id="A0AA43ZS13"/>
<evidence type="ECO:0000256" key="1">
    <source>
        <dbReference type="SAM" id="Phobius"/>
    </source>
</evidence>
<dbReference type="InterPro" id="IPR007395">
    <property type="entry name" value="Zn_peptidase_2"/>
</dbReference>